<dbReference type="Ensembl" id="ENSHHUT00000075001.1">
    <property type="protein sequence ID" value="ENSHHUP00000072600.1"/>
    <property type="gene ID" value="ENSHHUG00000042616.1"/>
</dbReference>
<feature type="signal peptide" evidence="2">
    <location>
        <begin position="1"/>
        <end position="26"/>
    </location>
</feature>
<protein>
    <submittedName>
        <fullName evidence="3">Si:ch211-191i18.2</fullName>
    </submittedName>
</protein>
<reference evidence="3" key="2">
    <citation type="submission" date="2025-08" db="UniProtKB">
        <authorList>
            <consortium name="Ensembl"/>
        </authorList>
    </citation>
    <scope>IDENTIFICATION</scope>
</reference>
<sequence length="126" mass="14120">MHRLTHYRLLFVFLTGVLLLLPLCCGQTVYDDYGDITQTPDYDYNATFEYIFFSNASTEDLDKFLRASEEEDDEGEDMGEEEDTTFSTTMSTTDSSIVTIAKGSRTAPPCLLLALGLTVHQLGQLL</sequence>
<dbReference type="GeneTree" id="ENSGT00740000116913"/>
<reference evidence="4" key="1">
    <citation type="submission" date="2018-06" db="EMBL/GenBank/DDBJ databases">
        <title>Genome assembly of Danube salmon.</title>
        <authorList>
            <person name="Macqueen D.J."/>
            <person name="Gundappa M.K."/>
        </authorList>
    </citation>
    <scope>NUCLEOTIDE SEQUENCE [LARGE SCALE GENOMIC DNA]</scope>
</reference>
<feature type="chain" id="PRO_5021297815" evidence="2">
    <location>
        <begin position="27"/>
        <end position="126"/>
    </location>
</feature>
<keyword evidence="4" id="KW-1185">Reference proteome</keyword>
<proteinExistence type="predicted"/>
<organism evidence="3 4">
    <name type="scientific">Hucho hucho</name>
    <name type="common">huchen</name>
    <dbReference type="NCBI Taxonomy" id="62062"/>
    <lineage>
        <taxon>Eukaryota</taxon>
        <taxon>Metazoa</taxon>
        <taxon>Chordata</taxon>
        <taxon>Craniata</taxon>
        <taxon>Vertebrata</taxon>
        <taxon>Euteleostomi</taxon>
        <taxon>Actinopterygii</taxon>
        <taxon>Neopterygii</taxon>
        <taxon>Teleostei</taxon>
        <taxon>Protacanthopterygii</taxon>
        <taxon>Salmoniformes</taxon>
        <taxon>Salmonidae</taxon>
        <taxon>Salmoninae</taxon>
        <taxon>Hucho</taxon>
    </lineage>
</organism>
<reference evidence="3" key="3">
    <citation type="submission" date="2025-09" db="UniProtKB">
        <authorList>
            <consortium name="Ensembl"/>
        </authorList>
    </citation>
    <scope>IDENTIFICATION</scope>
</reference>
<name>A0A4W5QF38_9TELE</name>
<accession>A0A4W5QF38</accession>
<feature type="region of interest" description="Disordered" evidence="1">
    <location>
        <begin position="67"/>
        <end position="91"/>
    </location>
</feature>
<evidence type="ECO:0000313" key="3">
    <source>
        <dbReference type="Ensembl" id="ENSHHUP00000072600.1"/>
    </source>
</evidence>
<keyword evidence="2" id="KW-0732">Signal</keyword>
<evidence type="ECO:0000256" key="1">
    <source>
        <dbReference type="SAM" id="MobiDB-lite"/>
    </source>
</evidence>
<evidence type="ECO:0000313" key="4">
    <source>
        <dbReference type="Proteomes" id="UP000314982"/>
    </source>
</evidence>
<evidence type="ECO:0000256" key="2">
    <source>
        <dbReference type="SAM" id="SignalP"/>
    </source>
</evidence>
<dbReference type="AlphaFoldDB" id="A0A4W5QF38"/>
<feature type="compositionally biased region" description="Acidic residues" evidence="1">
    <location>
        <begin position="69"/>
        <end position="84"/>
    </location>
</feature>
<dbReference type="Proteomes" id="UP000314982">
    <property type="component" value="Unassembled WGS sequence"/>
</dbReference>